<gene>
    <name evidence="2" type="ORF">RAJCM14343_1607</name>
</gene>
<dbReference type="EMBL" id="BLAH01000060">
    <property type="protein sequence ID" value="GES36356.1"/>
    <property type="molecule type" value="Genomic_DNA"/>
</dbReference>
<proteinExistence type="predicted"/>
<organism evidence="2 3">
    <name type="scientific">Rhodococcus aetherivorans</name>
    <dbReference type="NCBI Taxonomy" id="191292"/>
    <lineage>
        <taxon>Bacteria</taxon>
        <taxon>Bacillati</taxon>
        <taxon>Actinomycetota</taxon>
        <taxon>Actinomycetes</taxon>
        <taxon>Mycobacteriales</taxon>
        <taxon>Nocardiaceae</taxon>
        <taxon>Rhodococcus</taxon>
    </lineage>
</organism>
<reference evidence="2 3" key="1">
    <citation type="journal article" date="2018" name="Biodegradation">
        <title>1,4-Dioxane degradation characteristics of Rhodococcus aetherivorans JCM 14343.</title>
        <authorList>
            <person name="Inoue D."/>
            <person name="Tsunoda T."/>
            <person name="Yamamoto N."/>
            <person name="Ike M."/>
            <person name="Sei K."/>
        </authorList>
    </citation>
    <scope>NUCLEOTIDE SEQUENCE [LARGE SCALE GENOMIC DNA]</scope>
    <source>
        <strain evidence="2 3">JCM 14343</strain>
    </source>
</reference>
<accession>A0ABQ0YIH0</accession>
<evidence type="ECO:0000313" key="2">
    <source>
        <dbReference type="EMBL" id="GES36356.1"/>
    </source>
</evidence>
<feature type="region of interest" description="Disordered" evidence="1">
    <location>
        <begin position="62"/>
        <end position="100"/>
    </location>
</feature>
<dbReference type="Proteomes" id="UP000325466">
    <property type="component" value="Unassembled WGS sequence"/>
</dbReference>
<name>A0ABQ0YIH0_9NOCA</name>
<evidence type="ECO:0000313" key="3">
    <source>
        <dbReference type="Proteomes" id="UP000325466"/>
    </source>
</evidence>
<protein>
    <submittedName>
        <fullName evidence="2">Uncharacterized protein</fullName>
    </submittedName>
</protein>
<sequence length="135" mass="14352">MRVDRGAVRIGSDGLAEVFERVDGGDAAGLACGVLGGLRRKRERGAAAQVGRTRVPAGYVSTRSSVLSVPSRPKYSPSGRTTMVAAKRSPPTWRTTDEQGPDVAVRCVHGIGDRIGQNAGIRIRPLRRFTSNNAP</sequence>
<comment type="caution">
    <text evidence="2">The sequence shown here is derived from an EMBL/GenBank/DDBJ whole genome shotgun (WGS) entry which is preliminary data.</text>
</comment>
<evidence type="ECO:0000256" key="1">
    <source>
        <dbReference type="SAM" id="MobiDB-lite"/>
    </source>
</evidence>
<keyword evidence="3" id="KW-1185">Reference proteome</keyword>